<comment type="similarity">
    <text evidence="1">Belongs to the type-1 OGG1 family.</text>
</comment>
<evidence type="ECO:0000313" key="6">
    <source>
        <dbReference type="Proteomes" id="UP000694416"/>
    </source>
</evidence>
<dbReference type="SUPFAM" id="SSF48150">
    <property type="entry name" value="DNA-glycosylase"/>
    <property type="match status" value="1"/>
</dbReference>
<evidence type="ECO:0000313" key="5">
    <source>
        <dbReference type="Ensembl" id="ENSPTEP00000000969.1"/>
    </source>
</evidence>
<comment type="catalytic activity">
    <reaction evidence="3">
        <text>2'-deoxyribonucleotide-(2'-deoxyribose 5'-phosphate)-2'-deoxyribonucleotide-DNA = a 3'-end 2'-deoxyribonucleotide-(2,3-dehydro-2,3-deoxyribose 5'-phosphate)-DNA + a 5'-end 5'-phospho-2'-deoxyribonucleoside-DNA + H(+)</text>
        <dbReference type="Rhea" id="RHEA:66592"/>
        <dbReference type="Rhea" id="RHEA-COMP:13180"/>
        <dbReference type="Rhea" id="RHEA-COMP:16897"/>
        <dbReference type="Rhea" id="RHEA-COMP:17067"/>
        <dbReference type="ChEBI" id="CHEBI:15378"/>
        <dbReference type="ChEBI" id="CHEBI:136412"/>
        <dbReference type="ChEBI" id="CHEBI:157695"/>
        <dbReference type="ChEBI" id="CHEBI:167181"/>
        <dbReference type="EC" id="4.2.99.18"/>
    </reaction>
</comment>
<dbReference type="Ensembl" id="ENSPTET00000001424.1">
    <property type="protein sequence ID" value="ENSPTEP00000000969.1"/>
    <property type="gene ID" value="ENSPTEG00000001076.1"/>
</dbReference>
<dbReference type="InterPro" id="IPR023170">
    <property type="entry name" value="HhH_base_excis_C"/>
</dbReference>
<sequence>MYFIKNGKKKKKKKKKNKTIVSLCSDNKIFYENIKNNIKKEKQIKEFFFFEFPSVSIISKLTEDDLKDLGFGYRSRYIIESAKMLLHYGVDTFFLNLQKEKKTKKCIDILLQFPGVGLKVANCICLFGLNKYDCLPIDTHIFDIIQKYYNNIIDGITSTTPYTNKKNNKVLGQVASKSGITIEKNGITIEKNDNLQNSVKNCVKNCF</sequence>
<dbReference type="GO" id="GO:0006285">
    <property type="term" value="P:base-excision repair, AP site formation"/>
    <property type="evidence" value="ECO:0007669"/>
    <property type="project" value="TreeGrafter"/>
</dbReference>
<dbReference type="InterPro" id="IPR003265">
    <property type="entry name" value="HhH-GPD_domain"/>
</dbReference>
<dbReference type="Pfam" id="PF00730">
    <property type="entry name" value="HhH-GPD"/>
    <property type="match status" value="1"/>
</dbReference>
<dbReference type="GO" id="GO:0140078">
    <property type="term" value="F:class I DNA-(apurinic or apyrimidinic site) endonuclease activity"/>
    <property type="evidence" value="ECO:0007669"/>
    <property type="project" value="UniProtKB-EC"/>
</dbReference>
<evidence type="ECO:0000256" key="2">
    <source>
        <dbReference type="ARBA" id="ARBA00012720"/>
    </source>
</evidence>
<name>A0A8C9GA57_9PRIM</name>
<reference evidence="5" key="2">
    <citation type="submission" date="2025-09" db="UniProtKB">
        <authorList>
            <consortium name="Ensembl"/>
        </authorList>
    </citation>
    <scope>IDENTIFICATION</scope>
</reference>
<organism evidence="5 6">
    <name type="scientific">Piliocolobus tephrosceles</name>
    <name type="common">Ugandan red Colobus</name>
    <dbReference type="NCBI Taxonomy" id="591936"/>
    <lineage>
        <taxon>Eukaryota</taxon>
        <taxon>Metazoa</taxon>
        <taxon>Chordata</taxon>
        <taxon>Craniata</taxon>
        <taxon>Vertebrata</taxon>
        <taxon>Euteleostomi</taxon>
        <taxon>Mammalia</taxon>
        <taxon>Eutheria</taxon>
        <taxon>Euarchontoglires</taxon>
        <taxon>Primates</taxon>
        <taxon>Haplorrhini</taxon>
        <taxon>Catarrhini</taxon>
        <taxon>Cercopithecidae</taxon>
        <taxon>Colobinae</taxon>
        <taxon>Piliocolobus</taxon>
    </lineage>
</organism>
<evidence type="ECO:0000259" key="4">
    <source>
        <dbReference type="SMART" id="SM00478"/>
    </source>
</evidence>
<dbReference type="Gene3D" id="1.10.1670.10">
    <property type="entry name" value="Helix-hairpin-Helix base-excision DNA repair enzymes (C-terminal)"/>
    <property type="match status" value="1"/>
</dbReference>
<proteinExistence type="inferred from homology"/>
<dbReference type="SMART" id="SM00478">
    <property type="entry name" value="ENDO3c"/>
    <property type="match status" value="1"/>
</dbReference>
<dbReference type="PANTHER" id="PTHR10242:SF2">
    <property type="entry name" value="N-GLYCOSYLASE_DNA LYASE"/>
    <property type="match status" value="1"/>
</dbReference>
<evidence type="ECO:0000256" key="3">
    <source>
        <dbReference type="ARBA" id="ARBA00044632"/>
    </source>
</evidence>
<dbReference type="GO" id="GO:0005634">
    <property type="term" value="C:nucleus"/>
    <property type="evidence" value="ECO:0007669"/>
    <property type="project" value="TreeGrafter"/>
</dbReference>
<dbReference type="Proteomes" id="UP000694416">
    <property type="component" value="Unplaced"/>
</dbReference>
<feature type="domain" description="HhH-GPD" evidence="4">
    <location>
        <begin position="35"/>
        <end position="185"/>
    </location>
</feature>
<dbReference type="InterPro" id="IPR052054">
    <property type="entry name" value="Oxidative_DNA_repair_enzyme"/>
</dbReference>
<dbReference type="EC" id="4.2.99.18" evidence="2"/>
<dbReference type="InterPro" id="IPR011257">
    <property type="entry name" value="DNA_glycosylase"/>
</dbReference>
<dbReference type="AlphaFoldDB" id="A0A8C9GA57"/>
<accession>A0A8C9GA57</accession>
<evidence type="ECO:0000256" key="1">
    <source>
        <dbReference type="ARBA" id="ARBA00010679"/>
    </source>
</evidence>
<keyword evidence="6" id="KW-1185">Reference proteome</keyword>
<dbReference type="GO" id="GO:0034039">
    <property type="term" value="F:8-oxo-7,8-dihydroguanine DNA N-glycosylase activity"/>
    <property type="evidence" value="ECO:0007669"/>
    <property type="project" value="TreeGrafter"/>
</dbReference>
<dbReference type="Gene3D" id="1.10.340.30">
    <property type="entry name" value="Hypothetical protein, domain 2"/>
    <property type="match status" value="1"/>
</dbReference>
<dbReference type="CDD" id="cd00056">
    <property type="entry name" value="ENDO3c"/>
    <property type="match status" value="1"/>
</dbReference>
<protein>
    <recommendedName>
        <fullName evidence="2">DNA-(apurinic or apyrimidinic site) lyase</fullName>
        <ecNumber evidence="2">4.2.99.18</ecNumber>
    </recommendedName>
</protein>
<dbReference type="PANTHER" id="PTHR10242">
    <property type="entry name" value="8-OXOGUANINE DNA GLYCOSYLASE"/>
    <property type="match status" value="1"/>
</dbReference>
<reference evidence="5" key="1">
    <citation type="submission" date="2025-08" db="UniProtKB">
        <authorList>
            <consortium name="Ensembl"/>
        </authorList>
    </citation>
    <scope>IDENTIFICATION</scope>
</reference>